<name>A0A2P7R5Y2_9GAMM</name>
<protein>
    <recommendedName>
        <fullName evidence="1">VOC domain-containing protein</fullName>
    </recommendedName>
</protein>
<accession>A0A2P7R5Y2</accession>
<keyword evidence="3" id="KW-1185">Reference proteome</keyword>
<gene>
    <name evidence="2" type="ORF">C7H85_09450</name>
</gene>
<proteinExistence type="predicted"/>
<evidence type="ECO:0000313" key="3">
    <source>
        <dbReference type="Proteomes" id="UP000240243"/>
    </source>
</evidence>
<reference evidence="2 3" key="1">
    <citation type="submission" date="2018-03" db="EMBL/GenBank/DDBJ databases">
        <title>The draft genome of Zobellella sp. 59N8.</title>
        <authorList>
            <person name="Liu L."/>
            <person name="Li L."/>
            <person name="Zhang X."/>
            <person name="Liang L."/>
            <person name="Wang T."/>
        </authorList>
    </citation>
    <scope>NUCLEOTIDE SEQUENCE [LARGE SCALE GENOMIC DNA]</scope>
    <source>
        <strain evidence="2 3">59N8</strain>
    </source>
</reference>
<dbReference type="PROSITE" id="PS51819">
    <property type="entry name" value="VOC"/>
    <property type="match status" value="1"/>
</dbReference>
<sequence length="168" mass="18328">MIQSARSNNMSTGYSHVGVSTHNMESTIQFYEGILGFPKVVENITHINEGGTLRQVYFDVGDSQYLVFMEPKGITGIAAGYDTGINGALGVPGGMYHFAFRAASLDELASRRQQLQAHGIEVSTIIDLGHASSIFFSDPNKLQLEISCQTRPFNEQDLHQESTASIAL</sequence>
<dbReference type="InterPro" id="IPR037523">
    <property type="entry name" value="VOC_core"/>
</dbReference>
<evidence type="ECO:0000259" key="1">
    <source>
        <dbReference type="PROSITE" id="PS51819"/>
    </source>
</evidence>
<comment type="caution">
    <text evidence="2">The sequence shown here is derived from an EMBL/GenBank/DDBJ whole genome shotgun (WGS) entry which is preliminary data.</text>
</comment>
<dbReference type="Proteomes" id="UP000240243">
    <property type="component" value="Unassembled WGS sequence"/>
</dbReference>
<dbReference type="Gene3D" id="3.10.180.10">
    <property type="entry name" value="2,3-Dihydroxybiphenyl 1,2-Dioxygenase, domain 1"/>
    <property type="match status" value="1"/>
</dbReference>
<dbReference type="Pfam" id="PF00903">
    <property type="entry name" value="Glyoxalase"/>
    <property type="match status" value="1"/>
</dbReference>
<dbReference type="CDD" id="cd06587">
    <property type="entry name" value="VOC"/>
    <property type="match status" value="1"/>
</dbReference>
<feature type="domain" description="VOC" evidence="1">
    <location>
        <begin position="13"/>
        <end position="149"/>
    </location>
</feature>
<dbReference type="InterPro" id="IPR004360">
    <property type="entry name" value="Glyas_Fos-R_dOase_dom"/>
</dbReference>
<dbReference type="EMBL" id="PXYG01000003">
    <property type="protein sequence ID" value="PSJ45602.1"/>
    <property type="molecule type" value="Genomic_DNA"/>
</dbReference>
<dbReference type="AlphaFoldDB" id="A0A2P7R5Y2"/>
<dbReference type="InterPro" id="IPR029068">
    <property type="entry name" value="Glyas_Bleomycin-R_OHBP_Dase"/>
</dbReference>
<evidence type="ECO:0000313" key="2">
    <source>
        <dbReference type="EMBL" id="PSJ45602.1"/>
    </source>
</evidence>
<dbReference type="SUPFAM" id="SSF54593">
    <property type="entry name" value="Glyoxalase/Bleomycin resistance protein/Dihydroxybiphenyl dioxygenase"/>
    <property type="match status" value="1"/>
</dbReference>
<organism evidence="2 3">
    <name type="scientific">Zobellella endophytica</name>
    <dbReference type="NCBI Taxonomy" id="2116700"/>
    <lineage>
        <taxon>Bacteria</taxon>
        <taxon>Pseudomonadati</taxon>
        <taxon>Pseudomonadota</taxon>
        <taxon>Gammaproteobacteria</taxon>
        <taxon>Aeromonadales</taxon>
        <taxon>Aeromonadaceae</taxon>
        <taxon>Zobellella</taxon>
    </lineage>
</organism>